<accession>A0ABT7PCQ3</accession>
<evidence type="ECO:0008006" key="4">
    <source>
        <dbReference type="Google" id="ProtNLM"/>
    </source>
</evidence>
<gene>
    <name evidence="2" type="ORF">QTN89_02480</name>
</gene>
<dbReference type="Proteomes" id="UP001239462">
    <property type="component" value="Unassembled WGS sequence"/>
</dbReference>
<reference evidence="2 3" key="1">
    <citation type="submission" date="2023-06" db="EMBL/GenBank/DDBJ databases">
        <title>Roseiconus lacunae JC819 isolated from Gulf of Mannar region, Tamil Nadu.</title>
        <authorList>
            <person name="Pk S."/>
            <person name="Ch S."/>
            <person name="Ch V.R."/>
        </authorList>
    </citation>
    <scope>NUCLEOTIDE SEQUENCE [LARGE SCALE GENOMIC DNA]</scope>
    <source>
        <strain evidence="2 3">JC819</strain>
    </source>
</reference>
<evidence type="ECO:0000256" key="1">
    <source>
        <dbReference type="SAM" id="MobiDB-lite"/>
    </source>
</evidence>
<sequence length="494" mass="55741">MSTNAAQPSRTRVRESNTPTPEKLRSDSPCDWQSRILFVDDNVRSIGGHYLELASLLAEGASELGYGAVLASHRSFGSVVARHSDDPRLSMFQVDSRFTVRRMENWSLGIDGPSRCKRDLTGRPVGSSPERLRQKIADWFCRPGRRPSRMIEQWSDQFYASLVDFRPRRGDVVVVNTAGDFQMLALARAMKRFESHKTFQRCQIHAVFHFAVYEGRPDWRSIQFGDQVNASVAAIRNSGGHRIQIHATTEPLRNQLRRVGISATAIDYPTRPRAVPPKTRETPVKVLLAGLPRAEKGRDEIRRLLQAIEPEMLRSGRMQVSLQCDPRRWQRVIPKSLQDVYHAAVSGIGDDETAGNLALEIKLGNLSSDDYHRWLDTADIGLFLYDAKRYVARCSGVLLEMLIRGSAVIVPEGCWLADQVRLAETHPEGGKIGWVYRSIDELPSLMRQATDEIAEVRESCKRYAARITRRHSGTQSLLAMGVRDLRETTVERAA</sequence>
<protein>
    <recommendedName>
        <fullName evidence="4">Glycosyltransferase family 1 protein</fullName>
    </recommendedName>
</protein>
<feature type="compositionally biased region" description="Polar residues" evidence="1">
    <location>
        <begin position="1"/>
        <end position="20"/>
    </location>
</feature>
<keyword evidence="3" id="KW-1185">Reference proteome</keyword>
<organism evidence="2 3">
    <name type="scientific">Roseiconus lacunae</name>
    <dbReference type="NCBI Taxonomy" id="2605694"/>
    <lineage>
        <taxon>Bacteria</taxon>
        <taxon>Pseudomonadati</taxon>
        <taxon>Planctomycetota</taxon>
        <taxon>Planctomycetia</taxon>
        <taxon>Pirellulales</taxon>
        <taxon>Pirellulaceae</taxon>
        <taxon>Roseiconus</taxon>
    </lineage>
</organism>
<feature type="region of interest" description="Disordered" evidence="1">
    <location>
        <begin position="1"/>
        <end position="28"/>
    </location>
</feature>
<comment type="caution">
    <text evidence="2">The sequence shown here is derived from an EMBL/GenBank/DDBJ whole genome shotgun (WGS) entry which is preliminary data.</text>
</comment>
<evidence type="ECO:0000313" key="2">
    <source>
        <dbReference type="EMBL" id="MDM4014280.1"/>
    </source>
</evidence>
<proteinExistence type="predicted"/>
<dbReference type="RefSeq" id="WP_289162064.1">
    <property type="nucleotide sequence ID" value="NZ_JASZZN010000002.1"/>
</dbReference>
<name>A0ABT7PCQ3_9BACT</name>
<dbReference type="EMBL" id="JASZZN010000002">
    <property type="protein sequence ID" value="MDM4014280.1"/>
    <property type="molecule type" value="Genomic_DNA"/>
</dbReference>
<evidence type="ECO:0000313" key="3">
    <source>
        <dbReference type="Proteomes" id="UP001239462"/>
    </source>
</evidence>